<organism evidence="2 3">
    <name type="scientific">Plakobranchus ocellatus</name>
    <dbReference type="NCBI Taxonomy" id="259542"/>
    <lineage>
        <taxon>Eukaryota</taxon>
        <taxon>Metazoa</taxon>
        <taxon>Spiralia</taxon>
        <taxon>Lophotrochozoa</taxon>
        <taxon>Mollusca</taxon>
        <taxon>Gastropoda</taxon>
        <taxon>Heterobranchia</taxon>
        <taxon>Euthyneura</taxon>
        <taxon>Panpulmonata</taxon>
        <taxon>Sacoglossa</taxon>
        <taxon>Placobranchoidea</taxon>
        <taxon>Plakobranchidae</taxon>
        <taxon>Plakobranchus</taxon>
    </lineage>
</organism>
<dbReference type="EMBL" id="BLXT01003055">
    <property type="protein sequence ID" value="GFO00185.1"/>
    <property type="molecule type" value="Genomic_DNA"/>
</dbReference>
<protein>
    <submittedName>
        <fullName evidence="2">Uncharacterized protein</fullName>
    </submittedName>
</protein>
<gene>
    <name evidence="2" type="ORF">PoB_002669000</name>
</gene>
<name>A0AAV3ZYA5_9GAST</name>
<keyword evidence="3" id="KW-1185">Reference proteome</keyword>
<comment type="caution">
    <text evidence="2">The sequence shown here is derived from an EMBL/GenBank/DDBJ whole genome shotgun (WGS) entry which is preliminary data.</text>
</comment>
<accession>A0AAV3ZYA5</accession>
<dbReference type="AlphaFoldDB" id="A0AAV3ZYA5"/>
<reference evidence="2 3" key="1">
    <citation type="journal article" date="2021" name="Elife">
        <title>Chloroplast acquisition without the gene transfer in kleptoplastic sea slugs, Plakobranchus ocellatus.</title>
        <authorList>
            <person name="Maeda T."/>
            <person name="Takahashi S."/>
            <person name="Yoshida T."/>
            <person name="Shimamura S."/>
            <person name="Takaki Y."/>
            <person name="Nagai Y."/>
            <person name="Toyoda A."/>
            <person name="Suzuki Y."/>
            <person name="Arimoto A."/>
            <person name="Ishii H."/>
            <person name="Satoh N."/>
            <person name="Nishiyama T."/>
            <person name="Hasebe M."/>
            <person name="Maruyama T."/>
            <person name="Minagawa J."/>
            <person name="Obokata J."/>
            <person name="Shigenobu S."/>
        </authorList>
    </citation>
    <scope>NUCLEOTIDE SEQUENCE [LARGE SCALE GENOMIC DNA]</scope>
</reference>
<evidence type="ECO:0000313" key="2">
    <source>
        <dbReference type="EMBL" id="GFO00185.1"/>
    </source>
</evidence>
<proteinExistence type="predicted"/>
<feature type="region of interest" description="Disordered" evidence="1">
    <location>
        <begin position="1"/>
        <end position="31"/>
    </location>
</feature>
<evidence type="ECO:0000256" key="1">
    <source>
        <dbReference type="SAM" id="MobiDB-lite"/>
    </source>
</evidence>
<dbReference type="Proteomes" id="UP000735302">
    <property type="component" value="Unassembled WGS sequence"/>
</dbReference>
<sequence length="113" mass="12848">MARDGLRRPPLQTYGNHLKVHPNNGAVPTDGISEEEKHYICVRTLDVPFPLQQEMSSLLCATFSGHFPTNEKIDQERFVFTSRPTVGDFEPGLRVRLAAARSTLESMWRKPRP</sequence>
<evidence type="ECO:0000313" key="3">
    <source>
        <dbReference type="Proteomes" id="UP000735302"/>
    </source>
</evidence>